<dbReference type="InterPro" id="IPR045247">
    <property type="entry name" value="Oye-like"/>
</dbReference>
<evidence type="ECO:0000313" key="3">
    <source>
        <dbReference type="EMBL" id="MPY38753.1"/>
    </source>
</evidence>
<dbReference type="GO" id="GO:0005829">
    <property type="term" value="C:cytosol"/>
    <property type="evidence" value="ECO:0007669"/>
    <property type="project" value="TreeGrafter"/>
</dbReference>
<dbReference type="AlphaFoldDB" id="A0A5N8VU26"/>
<dbReference type="Pfam" id="PF00724">
    <property type="entry name" value="Oxidored_FMN"/>
    <property type="match status" value="1"/>
</dbReference>
<dbReference type="PANTHER" id="PTHR22893">
    <property type="entry name" value="NADH OXIDOREDUCTASE-RELATED"/>
    <property type="match status" value="1"/>
</dbReference>
<evidence type="ECO:0000259" key="2">
    <source>
        <dbReference type="Pfam" id="PF00724"/>
    </source>
</evidence>
<dbReference type="Gene3D" id="3.20.20.70">
    <property type="entry name" value="Aldolase class I"/>
    <property type="match status" value="1"/>
</dbReference>
<keyword evidence="4" id="KW-1185">Reference proteome</keyword>
<sequence length="120" mass="12796">MQPKKASRCTAVGKQESVTPREMTADDVRTTIADFTTAARRAVEAGFVGVEVHSANGYLLHQFLAPNTNHRTDVYGGGIENRIRFTVEVVEAVAAEIGAARTGLRAVGTWPLTAARSSPA</sequence>
<dbReference type="EMBL" id="VJZE01000005">
    <property type="protein sequence ID" value="MPY38753.1"/>
    <property type="molecule type" value="Genomic_DNA"/>
</dbReference>
<gene>
    <name evidence="3" type="ORF">FNH04_01915</name>
</gene>
<protein>
    <recommendedName>
        <fullName evidence="2">NADH:flavin oxidoreductase/NADH oxidase N-terminal domain-containing protein</fullName>
    </recommendedName>
</protein>
<dbReference type="PANTHER" id="PTHR22893:SF91">
    <property type="entry name" value="NADPH DEHYDROGENASE 2-RELATED"/>
    <property type="match status" value="1"/>
</dbReference>
<feature type="region of interest" description="Disordered" evidence="1">
    <location>
        <begin position="1"/>
        <end position="21"/>
    </location>
</feature>
<dbReference type="InterPro" id="IPR001155">
    <property type="entry name" value="OxRdtase_FMN_N"/>
</dbReference>
<proteinExistence type="predicted"/>
<comment type="caution">
    <text evidence="3">The sequence shown here is derived from an EMBL/GenBank/DDBJ whole genome shotgun (WGS) entry which is preliminary data.</text>
</comment>
<evidence type="ECO:0000256" key="1">
    <source>
        <dbReference type="SAM" id="MobiDB-lite"/>
    </source>
</evidence>
<evidence type="ECO:0000313" key="4">
    <source>
        <dbReference type="Proteomes" id="UP000326979"/>
    </source>
</evidence>
<dbReference type="SUPFAM" id="SSF51395">
    <property type="entry name" value="FMN-linked oxidoreductases"/>
    <property type="match status" value="1"/>
</dbReference>
<name>A0A5N8VU26_9ACTN</name>
<dbReference type="GO" id="GO:0010181">
    <property type="term" value="F:FMN binding"/>
    <property type="evidence" value="ECO:0007669"/>
    <property type="project" value="InterPro"/>
</dbReference>
<accession>A0A5N8VU26</accession>
<reference evidence="3 4" key="1">
    <citation type="submission" date="2019-07" db="EMBL/GenBank/DDBJ databases">
        <title>New species of Amycolatopsis and Streptomyces.</title>
        <authorList>
            <person name="Duangmal K."/>
            <person name="Teo W.F.A."/>
            <person name="Lipun K."/>
        </authorList>
    </citation>
    <scope>NUCLEOTIDE SEQUENCE [LARGE SCALE GENOMIC DNA]</scope>
    <source>
        <strain evidence="3 4">TISTR 2346</strain>
    </source>
</reference>
<organism evidence="3 4">
    <name type="scientific">Streptomyces phyllanthi</name>
    <dbReference type="NCBI Taxonomy" id="1803180"/>
    <lineage>
        <taxon>Bacteria</taxon>
        <taxon>Bacillati</taxon>
        <taxon>Actinomycetota</taxon>
        <taxon>Actinomycetes</taxon>
        <taxon>Kitasatosporales</taxon>
        <taxon>Streptomycetaceae</taxon>
        <taxon>Streptomyces</taxon>
    </lineage>
</organism>
<dbReference type="GO" id="GO:0016491">
    <property type="term" value="F:oxidoreductase activity"/>
    <property type="evidence" value="ECO:0007669"/>
    <property type="project" value="InterPro"/>
</dbReference>
<dbReference type="InterPro" id="IPR013785">
    <property type="entry name" value="Aldolase_TIM"/>
</dbReference>
<dbReference type="OrthoDB" id="3169239at2"/>
<dbReference type="Proteomes" id="UP000326979">
    <property type="component" value="Unassembled WGS sequence"/>
</dbReference>
<feature type="domain" description="NADH:flavin oxidoreductase/NADH oxidase N-terminal" evidence="2">
    <location>
        <begin position="12"/>
        <end position="105"/>
    </location>
</feature>